<organism evidence="5 6">
    <name type="scientific">Marivirga atlantica</name>
    <dbReference type="NCBI Taxonomy" id="1548457"/>
    <lineage>
        <taxon>Bacteria</taxon>
        <taxon>Pseudomonadati</taxon>
        <taxon>Bacteroidota</taxon>
        <taxon>Cytophagia</taxon>
        <taxon>Cytophagales</taxon>
        <taxon>Marivirgaceae</taxon>
        <taxon>Marivirga</taxon>
    </lineage>
</organism>
<feature type="domain" description="HTH araC/xylS-type" evidence="4">
    <location>
        <begin position="76"/>
        <end position="178"/>
    </location>
</feature>
<dbReference type="InterPro" id="IPR036163">
    <property type="entry name" value="HMA_dom_sf"/>
</dbReference>
<dbReference type="PANTHER" id="PTHR43280">
    <property type="entry name" value="ARAC-FAMILY TRANSCRIPTIONAL REGULATOR"/>
    <property type="match status" value="1"/>
</dbReference>
<evidence type="ECO:0000259" key="4">
    <source>
        <dbReference type="PROSITE" id="PS01124"/>
    </source>
</evidence>
<dbReference type="SUPFAM" id="SSF55008">
    <property type="entry name" value="HMA, heavy metal-associated domain"/>
    <property type="match status" value="1"/>
</dbReference>
<keyword evidence="2" id="KW-0238">DNA-binding</keyword>
<dbReference type="SUPFAM" id="SSF46689">
    <property type="entry name" value="Homeodomain-like"/>
    <property type="match status" value="1"/>
</dbReference>
<comment type="caution">
    <text evidence="5">The sequence shown here is derived from an EMBL/GenBank/DDBJ whole genome shotgun (WGS) entry which is preliminary data.</text>
</comment>
<dbReference type="AlphaFoldDB" id="A0A937DIE7"/>
<protein>
    <submittedName>
        <fullName evidence="5">Helix-turn-helix transcriptional regulator</fullName>
    </submittedName>
</protein>
<dbReference type="PROSITE" id="PS01124">
    <property type="entry name" value="HTH_ARAC_FAMILY_2"/>
    <property type="match status" value="1"/>
</dbReference>
<name>A0A937DIE7_9BACT</name>
<dbReference type="RefSeq" id="WP_201924016.1">
    <property type="nucleotide sequence ID" value="NZ_JAERQG010000005.1"/>
</dbReference>
<dbReference type="InterPro" id="IPR018060">
    <property type="entry name" value="HTH_AraC"/>
</dbReference>
<dbReference type="Gene3D" id="3.30.70.100">
    <property type="match status" value="1"/>
</dbReference>
<evidence type="ECO:0000313" key="6">
    <source>
        <dbReference type="Proteomes" id="UP000642920"/>
    </source>
</evidence>
<dbReference type="PANTHER" id="PTHR43280:SF30">
    <property type="entry name" value="MMSAB OPERON REGULATORY PROTEIN"/>
    <property type="match status" value="1"/>
</dbReference>
<keyword evidence="6" id="KW-1185">Reference proteome</keyword>
<dbReference type="Proteomes" id="UP000642920">
    <property type="component" value="Unassembled WGS sequence"/>
</dbReference>
<dbReference type="Gene3D" id="1.10.10.60">
    <property type="entry name" value="Homeodomain-like"/>
    <property type="match status" value="1"/>
</dbReference>
<evidence type="ECO:0000313" key="5">
    <source>
        <dbReference type="EMBL" id="MBL0766923.1"/>
    </source>
</evidence>
<dbReference type="GO" id="GO:0043565">
    <property type="term" value="F:sequence-specific DNA binding"/>
    <property type="evidence" value="ECO:0007669"/>
    <property type="project" value="InterPro"/>
</dbReference>
<dbReference type="GO" id="GO:0003700">
    <property type="term" value="F:DNA-binding transcription factor activity"/>
    <property type="evidence" value="ECO:0007669"/>
    <property type="project" value="InterPro"/>
</dbReference>
<accession>A0A937DIE7</accession>
<evidence type="ECO:0000256" key="3">
    <source>
        <dbReference type="ARBA" id="ARBA00023163"/>
    </source>
</evidence>
<reference evidence="5" key="1">
    <citation type="submission" date="2021-01" db="EMBL/GenBank/DDBJ databases">
        <title>Marivirga sp. nov., isolated from intertidal surface sediments.</title>
        <authorList>
            <person name="Zhang M."/>
        </authorList>
    </citation>
    <scope>NUCLEOTIDE SEQUENCE</scope>
    <source>
        <strain evidence="5">SM1354</strain>
    </source>
</reference>
<dbReference type="Pfam" id="PF12833">
    <property type="entry name" value="HTH_18"/>
    <property type="match status" value="1"/>
</dbReference>
<dbReference type="SMART" id="SM00342">
    <property type="entry name" value="HTH_ARAC"/>
    <property type="match status" value="1"/>
</dbReference>
<dbReference type="EMBL" id="JAERQG010000005">
    <property type="protein sequence ID" value="MBL0766923.1"/>
    <property type="molecule type" value="Genomic_DNA"/>
</dbReference>
<gene>
    <name evidence="5" type="ORF">JKP34_16775</name>
</gene>
<dbReference type="GO" id="GO:0046872">
    <property type="term" value="F:metal ion binding"/>
    <property type="evidence" value="ECO:0007669"/>
    <property type="project" value="InterPro"/>
</dbReference>
<keyword evidence="3" id="KW-0804">Transcription</keyword>
<keyword evidence="1" id="KW-0805">Transcription regulation</keyword>
<proteinExistence type="predicted"/>
<evidence type="ECO:0000256" key="2">
    <source>
        <dbReference type="ARBA" id="ARBA00023125"/>
    </source>
</evidence>
<sequence>MTTTLHIKNMVCPRCILVVENELKALSVDIKDVKLGYAQVVLPKGITLPIVDDKLKEFGFELIFEADSILAEEVKTAVLAYLKHIEQEGKEAKKLSDFISSKIGKNYNYISKIFSKQTGHTLEKYYILLRVEKVKELLDYDQLNVSEIALQLGYSSVHYLSNQFRRITGLSISDYKKRIRIDRGFLDDL</sequence>
<evidence type="ECO:0000256" key="1">
    <source>
        <dbReference type="ARBA" id="ARBA00023015"/>
    </source>
</evidence>
<dbReference type="InterPro" id="IPR009057">
    <property type="entry name" value="Homeodomain-like_sf"/>
</dbReference>